<sequence length="509" mass="57000">MKVRKLTVCHTCRARKLGCDGKRPSCSQCAGTKIKCGGYQYDLVFIPSQLSIGSSTKSKTRKDGKVGKKRNDCIRPRTSTSTDSSDEVFQEAKPIAKYDAAPVRPSLAWPFQDIISLVVQNFSPTVLSSNSAFMNWDVDIYPRVCGAWIELLPVLSMTRRYEMALSSSVKALAVSILSRGHNGIAPISDALTAHCSALHSLHDSLHHIAHTADSDVLAVAIMCLMISELILPTAISSSAAHAAGLSDLIQLHSPEAYSSGPSHRIFIGLRPAMIIHSIRNKQPTFLASHEWRTIPFQHVKANSFHALMTEATAIPSILVDIDQLKYGSPNANSPHAVFEALKDLLDALVNWNVSFQNLTNKPSFRILGKGPEKAHVWFPDITTANSMTHYWTFWIMCIVYIRKLREDYPELRDEELLISGESPESPIITEVAIQMSTWIFQSIEYLVQDEMRLFGAISATLPTRIAYQFLRYNHFYDQELISWCERVIHGIRDRGYDYIAQYILDDDGV</sequence>
<dbReference type="OMA" id="MCLMISE"/>
<dbReference type="GO" id="GO:0000981">
    <property type="term" value="F:DNA-binding transcription factor activity, RNA polymerase II-specific"/>
    <property type="evidence" value="ECO:0007669"/>
    <property type="project" value="InterPro"/>
</dbReference>
<dbReference type="PROSITE" id="PS00463">
    <property type="entry name" value="ZN2_CY6_FUNGAL_1"/>
    <property type="match status" value="1"/>
</dbReference>
<gene>
    <name evidence="4" type="ORF">THAR02_02029</name>
</gene>
<evidence type="ECO:0000259" key="3">
    <source>
        <dbReference type="PROSITE" id="PS50048"/>
    </source>
</evidence>
<evidence type="ECO:0000256" key="1">
    <source>
        <dbReference type="ARBA" id="ARBA00023242"/>
    </source>
</evidence>
<dbReference type="OrthoDB" id="4491390at2759"/>
<proteinExistence type="predicted"/>
<reference evidence="5" key="1">
    <citation type="journal article" date="2015" name="Genome Announc.">
        <title>Draft whole-genome sequence of the biocontrol agent Trichoderma harzianum T6776.</title>
        <authorList>
            <person name="Baroncelli R."/>
            <person name="Piaggeschi G."/>
            <person name="Fiorini L."/>
            <person name="Bertolini E."/>
            <person name="Zapparata A."/>
            <person name="Pe M.E."/>
            <person name="Sarrocco S."/>
            <person name="Vannacci G."/>
        </authorList>
    </citation>
    <scope>NUCLEOTIDE SEQUENCE [LARGE SCALE GENOMIC DNA]</scope>
    <source>
        <strain evidence="5">T6776</strain>
    </source>
</reference>
<dbReference type="Pfam" id="PF00172">
    <property type="entry name" value="Zn_clus"/>
    <property type="match status" value="1"/>
</dbReference>
<dbReference type="Gene3D" id="4.10.240.10">
    <property type="entry name" value="Zn(2)-C6 fungal-type DNA-binding domain"/>
    <property type="match status" value="1"/>
</dbReference>
<evidence type="ECO:0000313" key="4">
    <source>
        <dbReference type="EMBL" id="KKP05832.1"/>
    </source>
</evidence>
<protein>
    <recommendedName>
        <fullName evidence="3">Zn(2)-C6 fungal-type domain-containing protein</fullName>
    </recommendedName>
</protein>
<dbReference type="PROSITE" id="PS50048">
    <property type="entry name" value="ZN2_CY6_FUNGAL_2"/>
    <property type="match status" value="1"/>
</dbReference>
<dbReference type="PANTHER" id="PTHR38111:SF9">
    <property type="entry name" value="ZN(2)-C6 FUNGAL-TYPE DOMAIN-CONTAINING PROTEIN"/>
    <property type="match status" value="1"/>
</dbReference>
<dbReference type="SMART" id="SM00066">
    <property type="entry name" value="GAL4"/>
    <property type="match status" value="1"/>
</dbReference>
<dbReference type="CDD" id="cd00067">
    <property type="entry name" value="GAL4"/>
    <property type="match status" value="1"/>
</dbReference>
<evidence type="ECO:0000313" key="5">
    <source>
        <dbReference type="Proteomes" id="UP000034112"/>
    </source>
</evidence>
<dbReference type="InterPro" id="IPR053178">
    <property type="entry name" value="Osmoadaptation_assoc"/>
</dbReference>
<dbReference type="Proteomes" id="UP000034112">
    <property type="component" value="Unassembled WGS sequence"/>
</dbReference>
<dbReference type="InterPro" id="IPR036864">
    <property type="entry name" value="Zn2-C6_fun-type_DNA-bd_sf"/>
</dbReference>
<organism evidence="4 5">
    <name type="scientific">Trichoderma harzianum</name>
    <name type="common">Hypocrea lixii</name>
    <dbReference type="NCBI Taxonomy" id="5544"/>
    <lineage>
        <taxon>Eukaryota</taxon>
        <taxon>Fungi</taxon>
        <taxon>Dikarya</taxon>
        <taxon>Ascomycota</taxon>
        <taxon>Pezizomycotina</taxon>
        <taxon>Sordariomycetes</taxon>
        <taxon>Hypocreomycetidae</taxon>
        <taxon>Hypocreales</taxon>
        <taxon>Hypocreaceae</taxon>
        <taxon>Trichoderma</taxon>
    </lineage>
</organism>
<dbReference type="PANTHER" id="PTHR38111">
    <property type="entry name" value="ZN(2)-C6 FUNGAL-TYPE DOMAIN-CONTAINING PROTEIN-RELATED"/>
    <property type="match status" value="1"/>
</dbReference>
<feature type="domain" description="Zn(2)-C6 fungal-type" evidence="3">
    <location>
        <begin position="8"/>
        <end position="36"/>
    </location>
</feature>
<accession>A0A0G0A0J7</accession>
<feature type="compositionally biased region" description="Basic and acidic residues" evidence="2">
    <location>
        <begin position="61"/>
        <end position="75"/>
    </location>
</feature>
<feature type="region of interest" description="Disordered" evidence="2">
    <location>
        <begin position="55"/>
        <end position="86"/>
    </location>
</feature>
<dbReference type="InterPro" id="IPR001138">
    <property type="entry name" value="Zn2Cys6_DnaBD"/>
</dbReference>
<keyword evidence="1" id="KW-0539">Nucleus</keyword>
<dbReference type="AlphaFoldDB" id="A0A0G0A0J7"/>
<evidence type="ECO:0000256" key="2">
    <source>
        <dbReference type="SAM" id="MobiDB-lite"/>
    </source>
</evidence>
<dbReference type="GO" id="GO:0008270">
    <property type="term" value="F:zinc ion binding"/>
    <property type="evidence" value="ECO:0007669"/>
    <property type="project" value="InterPro"/>
</dbReference>
<name>A0A0G0A0J7_TRIHA</name>
<dbReference type="EMBL" id="JOKZ01000039">
    <property type="protein sequence ID" value="KKP05832.1"/>
    <property type="molecule type" value="Genomic_DNA"/>
</dbReference>
<comment type="caution">
    <text evidence="4">The sequence shown here is derived from an EMBL/GenBank/DDBJ whole genome shotgun (WGS) entry which is preliminary data.</text>
</comment>
<dbReference type="SUPFAM" id="SSF57701">
    <property type="entry name" value="Zn2/Cys6 DNA-binding domain"/>
    <property type="match status" value="1"/>
</dbReference>